<evidence type="ECO:0000256" key="8">
    <source>
        <dbReference type="ARBA" id="ARBA00022989"/>
    </source>
</evidence>
<dbReference type="PANTHER" id="PTHR33446">
    <property type="entry name" value="PROTEIN TONB-RELATED"/>
    <property type="match status" value="1"/>
</dbReference>
<evidence type="ECO:0000256" key="2">
    <source>
        <dbReference type="ARBA" id="ARBA00006555"/>
    </source>
</evidence>
<evidence type="ECO:0000313" key="13">
    <source>
        <dbReference type="Proteomes" id="UP000597617"/>
    </source>
</evidence>
<proteinExistence type="inferred from homology"/>
<accession>A0ABS0IKX0</accession>
<evidence type="ECO:0000256" key="9">
    <source>
        <dbReference type="ARBA" id="ARBA00023136"/>
    </source>
</evidence>
<keyword evidence="4" id="KW-1003">Cell membrane</keyword>
<dbReference type="InterPro" id="IPR003538">
    <property type="entry name" value="TonB"/>
</dbReference>
<protein>
    <submittedName>
        <fullName evidence="12">Energy transducer TonB</fullName>
    </submittedName>
</protein>
<evidence type="ECO:0000256" key="7">
    <source>
        <dbReference type="ARBA" id="ARBA00022927"/>
    </source>
</evidence>
<name>A0ABS0IKX0_9BACT</name>
<reference evidence="12 13" key="1">
    <citation type="submission" date="2020-11" db="EMBL/GenBank/DDBJ databases">
        <authorList>
            <person name="Kim M.K."/>
        </authorList>
    </citation>
    <scope>NUCLEOTIDE SEQUENCE [LARGE SCALE GENOMIC DNA]</scope>
    <source>
        <strain evidence="12 13">BT683</strain>
    </source>
</reference>
<evidence type="ECO:0000256" key="6">
    <source>
        <dbReference type="ARBA" id="ARBA00022692"/>
    </source>
</evidence>
<evidence type="ECO:0000256" key="10">
    <source>
        <dbReference type="SAM" id="Phobius"/>
    </source>
</evidence>
<keyword evidence="9 10" id="KW-0472">Membrane</keyword>
<sequence length="278" mass="29338">MTNSQLATASLDDIVFDGRNRHYGAYQLRAAYQRHVSRALVIATAVFALLIAVPVVARMLEDKAPAVLPKAPAVNELIAPPLGPDVVTPPEPAAAKPPVQPPRPATIKDLVPVVVKEKDAPAESEVPERNQLLEKASGFVTTEGDPNAAPDAGPVDLEPGLGKGPAADIVKERIYVSVEQMPELPGGGGTTAIVAAIQRAVKYPSLALRNGVEGRVFVSFTVNPKGEVVNVAIVKGLGSGLDEETMRAINSLPRFIPGKQNGREVSVSFTVPVTYKIQ</sequence>
<dbReference type="InterPro" id="IPR037682">
    <property type="entry name" value="TonB_C"/>
</dbReference>
<keyword evidence="7" id="KW-0653">Protein transport</keyword>
<dbReference type="Gene3D" id="3.30.1150.10">
    <property type="match status" value="1"/>
</dbReference>
<keyword evidence="3" id="KW-0813">Transport</keyword>
<dbReference type="EMBL" id="JADQDQ010000006">
    <property type="protein sequence ID" value="MBF9238415.1"/>
    <property type="molecule type" value="Genomic_DNA"/>
</dbReference>
<evidence type="ECO:0000313" key="12">
    <source>
        <dbReference type="EMBL" id="MBF9238415.1"/>
    </source>
</evidence>
<dbReference type="InterPro" id="IPR051045">
    <property type="entry name" value="TonB-dependent_transducer"/>
</dbReference>
<keyword evidence="6 10" id="KW-0812">Transmembrane</keyword>
<comment type="similarity">
    <text evidence="2">Belongs to the TonB family.</text>
</comment>
<evidence type="ECO:0000256" key="1">
    <source>
        <dbReference type="ARBA" id="ARBA00004383"/>
    </source>
</evidence>
<dbReference type="SUPFAM" id="SSF74653">
    <property type="entry name" value="TolA/TonB C-terminal domain"/>
    <property type="match status" value="1"/>
</dbReference>
<keyword evidence="5" id="KW-0997">Cell inner membrane</keyword>
<keyword evidence="13" id="KW-1185">Reference proteome</keyword>
<gene>
    <name evidence="12" type="ORF">I2I05_13500</name>
</gene>
<feature type="domain" description="TonB C-terminal" evidence="11">
    <location>
        <begin position="188"/>
        <end position="278"/>
    </location>
</feature>
<dbReference type="PANTHER" id="PTHR33446:SF2">
    <property type="entry name" value="PROTEIN TONB"/>
    <property type="match status" value="1"/>
</dbReference>
<feature type="transmembrane region" description="Helical" evidence="10">
    <location>
        <begin position="39"/>
        <end position="60"/>
    </location>
</feature>
<dbReference type="InterPro" id="IPR006260">
    <property type="entry name" value="TonB/TolA_C"/>
</dbReference>
<evidence type="ECO:0000256" key="3">
    <source>
        <dbReference type="ARBA" id="ARBA00022448"/>
    </source>
</evidence>
<dbReference type="NCBIfam" id="TIGR01352">
    <property type="entry name" value="tonB_Cterm"/>
    <property type="match status" value="1"/>
</dbReference>
<evidence type="ECO:0000256" key="5">
    <source>
        <dbReference type="ARBA" id="ARBA00022519"/>
    </source>
</evidence>
<dbReference type="Proteomes" id="UP000597617">
    <property type="component" value="Unassembled WGS sequence"/>
</dbReference>
<evidence type="ECO:0000256" key="4">
    <source>
        <dbReference type="ARBA" id="ARBA00022475"/>
    </source>
</evidence>
<dbReference type="Pfam" id="PF03544">
    <property type="entry name" value="TonB_C"/>
    <property type="match status" value="1"/>
</dbReference>
<dbReference type="PROSITE" id="PS52015">
    <property type="entry name" value="TONB_CTD"/>
    <property type="match status" value="1"/>
</dbReference>
<comment type="caution">
    <text evidence="12">The sequence shown here is derived from an EMBL/GenBank/DDBJ whole genome shotgun (WGS) entry which is preliminary data.</text>
</comment>
<keyword evidence="8 10" id="KW-1133">Transmembrane helix</keyword>
<evidence type="ECO:0000259" key="11">
    <source>
        <dbReference type="PROSITE" id="PS52015"/>
    </source>
</evidence>
<comment type="subcellular location">
    <subcellularLocation>
        <location evidence="1">Cell inner membrane</location>
        <topology evidence="1">Single-pass membrane protein</topology>
        <orientation evidence="1">Periplasmic side</orientation>
    </subcellularLocation>
</comment>
<organism evidence="12 13">
    <name type="scientific">Hymenobacter jeongseonensis</name>
    <dbReference type="NCBI Taxonomy" id="2791027"/>
    <lineage>
        <taxon>Bacteria</taxon>
        <taxon>Pseudomonadati</taxon>
        <taxon>Bacteroidota</taxon>
        <taxon>Cytophagia</taxon>
        <taxon>Cytophagales</taxon>
        <taxon>Hymenobacteraceae</taxon>
        <taxon>Hymenobacter</taxon>
    </lineage>
</organism>
<dbReference type="PRINTS" id="PR01374">
    <property type="entry name" value="TONBPROTEIN"/>
</dbReference>